<protein>
    <submittedName>
        <fullName evidence="2">Uncharacterized protein</fullName>
    </submittedName>
</protein>
<keyword evidence="3" id="KW-1185">Reference proteome</keyword>
<dbReference type="Proteomes" id="UP000316759">
    <property type="component" value="Unassembled WGS sequence"/>
</dbReference>
<accession>A0A504Z0L6</accession>
<evidence type="ECO:0000313" key="3">
    <source>
        <dbReference type="Proteomes" id="UP000316759"/>
    </source>
</evidence>
<name>A0A504Z0L6_FASGI</name>
<dbReference type="AlphaFoldDB" id="A0A504Z0L6"/>
<evidence type="ECO:0000313" key="2">
    <source>
        <dbReference type="EMBL" id="TPP64037.1"/>
    </source>
</evidence>
<gene>
    <name evidence="2" type="ORF">FGIG_03602</name>
</gene>
<comment type="caution">
    <text evidence="2">The sequence shown here is derived from an EMBL/GenBank/DDBJ whole genome shotgun (WGS) entry which is preliminary data.</text>
</comment>
<feature type="region of interest" description="Disordered" evidence="1">
    <location>
        <begin position="385"/>
        <end position="406"/>
    </location>
</feature>
<dbReference type="OrthoDB" id="6265424at2759"/>
<evidence type="ECO:0000256" key="1">
    <source>
        <dbReference type="SAM" id="MobiDB-lite"/>
    </source>
</evidence>
<organism evidence="2 3">
    <name type="scientific">Fasciola gigantica</name>
    <name type="common">Giant liver fluke</name>
    <dbReference type="NCBI Taxonomy" id="46835"/>
    <lineage>
        <taxon>Eukaryota</taxon>
        <taxon>Metazoa</taxon>
        <taxon>Spiralia</taxon>
        <taxon>Lophotrochozoa</taxon>
        <taxon>Platyhelminthes</taxon>
        <taxon>Trematoda</taxon>
        <taxon>Digenea</taxon>
        <taxon>Plagiorchiida</taxon>
        <taxon>Echinostomata</taxon>
        <taxon>Echinostomatoidea</taxon>
        <taxon>Fasciolidae</taxon>
        <taxon>Fasciola</taxon>
    </lineage>
</organism>
<reference evidence="2 3" key="1">
    <citation type="submission" date="2019-04" db="EMBL/GenBank/DDBJ databases">
        <title>Annotation for the trematode Fasciola gigantica.</title>
        <authorList>
            <person name="Choi Y.-J."/>
        </authorList>
    </citation>
    <scope>NUCLEOTIDE SEQUENCE [LARGE SCALE GENOMIC DNA]</scope>
    <source>
        <strain evidence="2">Uganda_cow_1</strain>
    </source>
</reference>
<sequence>MTSPKPMAEVKSTITNAPTRSPFNCRLPLSTSMPAFSKLNSRRRVTCFNCNIPVGYIPLSSSYLESGLAKLYKLTDGLYDVCAARSAVRSSLLERFLSMNLNSNVHNADRTDSRHRVPKKITLHNMLMQERADDSLDNRMFLPIFLSDAINIRVSRCCSTIDFKEDETDPCGIPHFFKSLGESIHRADNVNCAGCGACLGVRFRPTTMDQKLLASGRRSSRGARSFTRNSIVTLNTYADDESDYMDREFQRPSYACQPLSVNTVEEEGWITLSLERVLVEPLFGLVGLDQFSFRYVGGEMSPMFYGSIEASPLLSQNSATWMWPTRRSITDGMTSTSPRMGHNVGWNKTYYDLERVNKAVPHTLGHGDLVEATVRRLVPIYQNDESTAEQQTSSDGISTTKIKQEL</sequence>
<proteinExistence type="predicted"/>
<dbReference type="EMBL" id="SUNJ01004938">
    <property type="protein sequence ID" value="TPP64037.1"/>
    <property type="molecule type" value="Genomic_DNA"/>
</dbReference>